<dbReference type="GO" id="GO:0016757">
    <property type="term" value="F:glycosyltransferase activity"/>
    <property type="evidence" value="ECO:0007669"/>
    <property type="project" value="InterPro"/>
</dbReference>
<evidence type="ECO:0000259" key="1">
    <source>
        <dbReference type="Pfam" id="PF00534"/>
    </source>
</evidence>
<dbReference type="Pfam" id="PF13439">
    <property type="entry name" value="Glyco_transf_4"/>
    <property type="match status" value="1"/>
</dbReference>
<proteinExistence type="predicted"/>
<reference evidence="3 4" key="1">
    <citation type="submission" date="2016-10" db="EMBL/GenBank/DDBJ databases">
        <authorList>
            <person name="de Groot N.N."/>
        </authorList>
    </citation>
    <scope>NUCLEOTIDE SEQUENCE [LARGE SCALE GENOMIC DNA]</scope>
    <source>
        <strain evidence="3 4">CGMCC 1.7005</strain>
    </source>
</reference>
<dbReference type="AlphaFoldDB" id="A0A1I6ZJV6"/>
<dbReference type="OrthoDB" id="9795068at2"/>
<feature type="domain" description="Glycosyl transferase family 1" evidence="1">
    <location>
        <begin position="193"/>
        <end position="340"/>
    </location>
</feature>
<dbReference type="Gene3D" id="3.40.50.2000">
    <property type="entry name" value="Glycogen Phosphorylase B"/>
    <property type="match status" value="2"/>
</dbReference>
<gene>
    <name evidence="3" type="ORF">SAMN05216474_1424</name>
</gene>
<evidence type="ECO:0000313" key="3">
    <source>
        <dbReference type="EMBL" id="SFT63004.1"/>
    </source>
</evidence>
<evidence type="ECO:0000313" key="4">
    <source>
        <dbReference type="Proteomes" id="UP000236454"/>
    </source>
</evidence>
<feature type="domain" description="Glycosyltransferase subfamily 4-like N-terminal" evidence="2">
    <location>
        <begin position="14"/>
        <end position="181"/>
    </location>
</feature>
<dbReference type="PANTHER" id="PTHR45947:SF3">
    <property type="entry name" value="SULFOQUINOVOSYL TRANSFERASE SQD2"/>
    <property type="match status" value="1"/>
</dbReference>
<evidence type="ECO:0000259" key="2">
    <source>
        <dbReference type="Pfam" id="PF13439"/>
    </source>
</evidence>
<keyword evidence="4" id="KW-1185">Reference proteome</keyword>
<dbReference type="SUPFAM" id="SSF53756">
    <property type="entry name" value="UDP-Glycosyltransferase/glycogen phosphorylase"/>
    <property type="match status" value="1"/>
</dbReference>
<dbReference type="InterPro" id="IPR050194">
    <property type="entry name" value="Glycosyltransferase_grp1"/>
</dbReference>
<dbReference type="EMBL" id="FPAS01000002">
    <property type="protein sequence ID" value="SFT63004.1"/>
    <property type="molecule type" value="Genomic_DNA"/>
</dbReference>
<protein>
    <submittedName>
        <fullName evidence="3">Glycosyltransferase involved in cell wall bisynthesis</fullName>
    </submittedName>
</protein>
<dbReference type="CDD" id="cd03801">
    <property type="entry name" value="GT4_PimA-like"/>
    <property type="match status" value="1"/>
</dbReference>
<sequence length="373" mass="43216">MMLHLTNDYAGSQVYKNLICELDKYGVQQTIYSPIRNVESIDKNKVKLSTEGSKIIYSHILNTHTDRAFYKRKVKKILTDVEAKIDFQSIECVHAHTWYSDGGVAYELYKKYNIPYIIAIRNTDLNLFWKLPHLKKYGLDILKNASRIILISKIYENRILLDQKINPIITSKYNVIPNGIDDYWVRNRECNKQKVSDTPQLLFIGKFSRVKNVTTLIHAVEYLEQNGIICELNLVGGGGKQEVKVLDYIKNKRNITYHGKIMDKDRLKEFYRNADIFTMPSKSETFGLVYLEALSQGIPVVFTKNEGIDGLYSNKIGEAVDCNSAQNIAEGIKKIILNYDEYSFDYNTITLNHDWKEIALEYLDIYTTLKNEK</sequence>
<organism evidence="3 4">
    <name type="scientific">Lishizhenia tianjinensis</name>
    <dbReference type="NCBI Taxonomy" id="477690"/>
    <lineage>
        <taxon>Bacteria</taxon>
        <taxon>Pseudomonadati</taxon>
        <taxon>Bacteroidota</taxon>
        <taxon>Flavobacteriia</taxon>
        <taxon>Flavobacteriales</taxon>
        <taxon>Crocinitomicaceae</taxon>
        <taxon>Lishizhenia</taxon>
    </lineage>
</organism>
<dbReference type="Proteomes" id="UP000236454">
    <property type="component" value="Unassembled WGS sequence"/>
</dbReference>
<keyword evidence="3" id="KW-0808">Transferase</keyword>
<dbReference type="InterPro" id="IPR001296">
    <property type="entry name" value="Glyco_trans_1"/>
</dbReference>
<dbReference type="PANTHER" id="PTHR45947">
    <property type="entry name" value="SULFOQUINOVOSYL TRANSFERASE SQD2"/>
    <property type="match status" value="1"/>
</dbReference>
<dbReference type="Pfam" id="PF00534">
    <property type="entry name" value="Glycos_transf_1"/>
    <property type="match status" value="1"/>
</dbReference>
<dbReference type="STRING" id="477690.SAMN05216474_1424"/>
<dbReference type="InterPro" id="IPR028098">
    <property type="entry name" value="Glyco_trans_4-like_N"/>
</dbReference>
<name>A0A1I6ZJV6_9FLAO</name>
<accession>A0A1I6ZJV6</accession>